<gene>
    <name evidence="4" type="ORF">SAMN06265374_0265</name>
</gene>
<dbReference type="SUPFAM" id="SSF53335">
    <property type="entry name" value="S-adenosyl-L-methionine-dependent methyltransferases"/>
    <property type="match status" value="1"/>
</dbReference>
<dbReference type="PANTHER" id="PTHR47739:SF1">
    <property type="entry name" value="TRNA1(VAL) (ADENINE(37)-N6)-METHYLTRANSFERASE"/>
    <property type="match status" value="1"/>
</dbReference>
<dbReference type="InterPro" id="IPR050210">
    <property type="entry name" value="tRNA_Adenine-N(6)_MTase"/>
</dbReference>
<dbReference type="InterPro" id="IPR029063">
    <property type="entry name" value="SAM-dependent_MTases_sf"/>
</dbReference>
<keyword evidence="1" id="KW-0489">Methyltransferase</keyword>
<protein>
    <submittedName>
        <fullName evidence="4">tRNA1(Val) A37 N6-methylase TrmN6</fullName>
    </submittedName>
</protein>
<organism evidence="4 5">
    <name type="scientific">Roseibium denhamense</name>
    <dbReference type="NCBI Taxonomy" id="76305"/>
    <lineage>
        <taxon>Bacteria</taxon>
        <taxon>Pseudomonadati</taxon>
        <taxon>Pseudomonadota</taxon>
        <taxon>Alphaproteobacteria</taxon>
        <taxon>Hyphomicrobiales</taxon>
        <taxon>Stappiaceae</taxon>
        <taxon>Roseibium</taxon>
    </lineage>
</organism>
<evidence type="ECO:0000313" key="5">
    <source>
        <dbReference type="Proteomes" id="UP001157914"/>
    </source>
</evidence>
<evidence type="ECO:0000256" key="1">
    <source>
        <dbReference type="ARBA" id="ARBA00022603"/>
    </source>
</evidence>
<keyword evidence="1" id="KW-0808">Transferase</keyword>
<keyword evidence="5" id="KW-1185">Reference proteome</keyword>
<sequence>MDDAVTIADEDVSHDAFLGGKVYIHQPKRGRHRAGLDAVYLAAALPDSVSGHVVDLGAGVGTAGFCAASRLPQIKVSLVELDEAALNLAERGLKDPANAAFSCRVSVLQADITAKGSERHLSGLTSSFADHAIMNPPYYPAGHFRASPNSARAGAHMLDERGLEPWVKTATDIVRQGGTLTMIFRAEGLQELLGVLKGRFGAIDVLPLRPRSNAPATRILVRAVRSSKAPLQLLSGFVIHTDDGSDFTPEAKSVLREGAGLGLPMRRGAD</sequence>
<comment type="caution">
    <text evidence="4">The sequence shown here is derived from an EMBL/GenBank/DDBJ whole genome shotgun (WGS) entry which is preliminary data.</text>
</comment>
<reference evidence="4 5" key="1">
    <citation type="submission" date="2017-05" db="EMBL/GenBank/DDBJ databases">
        <authorList>
            <person name="Varghese N."/>
            <person name="Submissions S."/>
        </authorList>
    </citation>
    <scope>NUCLEOTIDE SEQUENCE [LARGE SCALE GENOMIC DNA]</scope>
    <source>
        <strain evidence="4 5">DSM 15949</strain>
    </source>
</reference>
<evidence type="ECO:0000256" key="2">
    <source>
        <dbReference type="ARBA" id="ARBA00022691"/>
    </source>
</evidence>
<name>A0ABY1N5J7_9HYPH</name>
<dbReference type="EMBL" id="FXTT01000001">
    <property type="protein sequence ID" value="SMP00743.1"/>
    <property type="molecule type" value="Genomic_DNA"/>
</dbReference>
<evidence type="ECO:0000313" key="4">
    <source>
        <dbReference type="EMBL" id="SMP00743.1"/>
    </source>
</evidence>
<keyword evidence="2" id="KW-0949">S-adenosyl-L-methionine</keyword>
<accession>A0ABY1N5J7</accession>
<dbReference type="Proteomes" id="UP001157914">
    <property type="component" value="Unassembled WGS sequence"/>
</dbReference>
<proteinExistence type="predicted"/>
<dbReference type="Pfam" id="PF05175">
    <property type="entry name" value="MTS"/>
    <property type="match status" value="1"/>
</dbReference>
<feature type="domain" description="Methyltransferase small" evidence="3">
    <location>
        <begin position="41"/>
        <end position="142"/>
    </location>
</feature>
<dbReference type="Gene3D" id="3.40.50.150">
    <property type="entry name" value="Vaccinia Virus protein VP39"/>
    <property type="match status" value="1"/>
</dbReference>
<dbReference type="PANTHER" id="PTHR47739">
    <property type="entry name" value="TRNA1(VAL) (ADENINE(37)-N6)-METHYLTRANSFERASE"/>
    <property type="match status" value="1"/>
</dbReference>
<dbReference type="InterPro" id="IPR007848">
    <property type="entry name" value="Small_mtfrase_dom"/>
</dbReference>
<evidence type="ECO:0000259" key="3">
    <source>
        <dbReference type="Pfam" id="PF05175"/>
    </source>
</evidence>
<dbReference type="CDD" id="cd02440">
    <property type="entry name" value="AdoMet_MTases"/>
    <property type="match status" value="1"/>
</dbReference>
<dbReference type="RefSeq" id="WP_155189500.1">
    <property type="nucleotide sequence ID" value="NZ_BAAAEA010000001.1"/>
</dbReference>